<evidence type="ECO:0000313" key="5">
    <source>
        <dbReference type="Proteomes" id="UP000824263"/>
    </source>
</evidence>
<dbReference type="AlphaFoldDB" id="A0A9D1UFE2"/>
<keyword evidence="1 4" id="KW-0378">Hydrolase</keyword>
<keyword evidence="3" id="KW-1133">Transmembrane helix</keyword>
<proteinExistence type="predicted"/>
<accession>A0A9D1UFE2</accession>
<keyword evidence="3" id="KW-0812">Transmembrane</keyword>
<evidence type="ECO:0000256" key="1">
    <source>
        <dbReference type="ARBA" id="ARBA00022801"/>
    </source>
</evidence>
<evidence type="ECO:0000256" key="3">
    <source>
        <dbReference type="SAM" id="Phobius"/>
    </source>
</evidence>
<organism evidence="4 5">
    <name type="scientific">Candidatus Dorea gallistercoris</name>
    <dbReference type="NCBI Taxonomy" id="2838542"/>
    <lineage>
        <taxon>Bacteria</taxon>
        <taxon>Bacillati</taxon>
        <taxon>Bacillota</taxon>
        <taxon>Clostridia</taxon>
        <taxon>Lachnospirales</taxon>
        <taxon>Lachnospiraceae</taxon>
        <taxon>Dorea</taxon>
    </lineage>
</organism>
<evidence type="ECO:0000313" key="4">
    <source>
        <dbReference type="EMBL" id="HIW84450.1"/>
    </source>
</evidence>
<dbReference type="EMBL" id="DXGF01000156">
    <property type="protein sequence ID" value="HIW84450.1"/>
    <property type="molecule type" value="Genomic_DNA"/>
</dbReference>
<name>A0A9D1UFE2_9FIRM</name>
<evidence type="ECO:0000256" key="2">
    <source>
        <dbReference type="PIRSR" id="PIRSR605754-1"/>
    </source>
</evidence>
<feature type="transmembrane region" description="Helical" evidence="3">
    <location>
        <begin position="7"/>
        <end position="29"/>
    </location>
</feature>
<reference evidence="4" key="2">
    <citation type="submission" date="2021-04" db="EMBL/GenBank/DDBJ databases">
        <authorList>
            <person name="Gilroy R."/>
        </authorList>
    </citation>
    <scope>NUCLEOTIDE SEQUENCE</scope>
    <source>
        <strain evidence="4">ChiSxjej1B13-11762</strain>
    </source>
</reference>
<gene>
    <name evidence="4" type="primary">srtB</name>
    <name evidence="4" type="ORF">H9873_09020</name>
</gene>
<feature type="active site" description="Acyl-thioester intermediate" evidence="2">
    <location>
        <position position="233"/>
    </location>
</feature>
<dbReference type="Gene3D" id="2.40.260.10">
    <property type="entry name" value="Sortase"/>
    <property type="match status" value="1"/>
</dbReference>
<sequence length="252" mass="28740">MNKKVRNLLIVCLALIAVGGIGYVVYYMVSLNQNEDVYQEAREVAKPEPAEEPAAEEPETVIPIDFEALWEMNPDVYAWIEIPGTQVDYPILQSPTDDGYYLNHNLDGSEGYPGSIYTESVNGKEFEDFNTVIYGHNMKDGTMFGDLHEYEDSAFLEENSQVIIYTPEKKLTYQIFAAVVYDDRHIMKSFNFEAEDGRQEFLDSLNTLRDMRSYIDSDVAVTTSDRIITMSTCIGSEDNHRYLVEAVLVNEE</sequence>
<dbReference type="InterPro" id="IPR005754">
    <property type="entry name" value="Sortase"/>
</dbReference>
<dbReference type="Pfam" id="PF04203">
    <property type="entry name" value="Sortase"/>
    <property type="match status" value="1"/>
</dbReference>
<dbReference type="SUPFAM" id="SSF63817">
    <property type="entry name" value="Sortase"/>
    <property type="match status" value="1"/>
</dbReference>
<reference evidence="4" key="1">
    <citation type="journal article" date="2021" name="PeerJ">
        <title>Extensive microbial diversity within the chicken gut microbiome revealed by metagenomics and culture.</title>
        <authorList>
            <person name="Gilroy R."/>
            <person name="Ravi A."/>
            <person name="Getino M."/>
            <person name="Pursley I."/>
            <person name="Horton D.L."/>
            <person name="Alikhan N.F."/>
            <person name="Baker D."/>
            <person name="Gharbi K."/>
            <person name="Hall N."/>
            <person name="Watson M."/>
            <person name="Adriaenssens E.M."/>
            <person name="Foster-Nyarko E."/>
            <person name="Jarju S."/>
            <person name="Secka A."/>
            <person name="Antonio M."/>
            <person name="Oren A."/>
            <person name="Chaudhuri R.R."/>
            <person name="La Ragione R."/>
            <person name="Hildebrand F."/>
            <person name="Pallen M.J."/>
        </authorList>
    </citation>
    <scope>NUCLEOTIDE SEQUENCE</scope>
    <source>
        <strain evidence="4">ChiSxjej1B13-11762</strain>
    </source>
</reference>
<protein>
    <submittedName>
        <fullName evidence="4">Class B sortase</fullName>
        <ecNumber evidence="4">3.4.22.71</ecNumber>
    </submittedName>
</protein>
<dbReference type="InterPro" id="IPR009835">
    <property type="entry name" value="SrtB"/>
</dbReference>
<dbReference type="NCBIfam" id="TIGR03064">
    <property type="entry name" value="sortase_srtB"/>
    <property type="match status" value="1"/>
</dbReference>
<dbReference type="EC" id="3.4.22.71" evidence="4"/>
<dbReference type="InterPro" id="IPR023365">
    <property type="entry name" value="Sortase_dom-sf"/>
</dbReference>
<comment type="caution">
    <text evidence="4">The sequence shown here is derived from an EMBL/GenBank/DDBJ whole genome shotgun (WGS) entry which is preliminary data.</text>
</comment>
<dbReference type="CDD" id="cd05826">
    <property type="entry name" value="Sortase_B"/>
    <property type="match status" value="1"/>
</dbReference>
<dbReference type="GO" id="GO:0016787">
    <property type="term" value="F:hydrolase activity"/>
    <property type="evidence" value="ECO:0007669"/>
    <property type="project" value="UniProtKB-KW"/>
</dbReference>
<dbReference type="Proteomes" id="UP000824263">
    <property type="component" value="Unassembled WGS sequence"/>
</dbReference>
<keyword evidence="3" id="KW-0472">Membrane</keyword>
<feature type="active site" description="Proton donor/acceptor" evidence="2">
    <location>
        <position position="136"/>
    </location>
</feature>